<evidence type="ECO:0000313" key="2">
    <source>
        <dbReference type="EMBL" id="TXD35278.1"/>
    </source>
</evidence>
<dbReference type="InterPro" id="IPR049809">
    <property type="entry name" value="YehF/YfeS-like_WGR"/>
</dbReference>
<dbReference type="PROSITE" id="PS51977">
    <property type="entry name" value="WGR"/>
    <property type="match status" value="1"/>
</dbReference>
<dbReference type="Proteomes" id="UP000321046">
    <property type="component" value="Unassembled WGS sequence"/>
</dbReference>
<evidence type="ECO:0000259" key="1">
    <source>
        <dbReference type="PROSITE" id="PS51977"/>
    </source>
</evidence>
<sequence length="534" mass="58365">MTHYLEYVDDTSAKFWMIKLLGNSHTVTYGKIGSEGRASTKEFDSAEEAQKSAAKLIASKKKKGYTASARTDAKPAAQLTNDEAVEKYGLADRYVGNIRFAKVIVFEGDVEIYGDVNKNTVESLFFDGEREPTDELVIIDGNLTVHGSLDLTEYYPCLLVLGDLHCDFVTSVNSYKEVTGDAYITTAFIGNYNHGQMVVEGTTHVPLILNSDHGCTMTPNLKTVCINYCGYHDDFFKYDYYVDELKNLFPDEFFEWFDEDDDEDFDFEWWSLAATLKSGASPFLEGAAPDLLSAEEIRAIASGDAPAGEAPASNPKPTTMSPAEAKEAFEAFRAEPALTFLSMCGDATVYRGNVTSDVSDILDLALTLGEQGTPIVIDGDLTLTADSVEWGSESECNLLLVTGDLRVNHLVMSEVGDITVQGDLHAKTLVGMYGDNGGSLNVAGDAQVEVLVATTYFCFGFGGNVQAKHIIGDTTYATDFTEDYISTASINLFVPEMIEGGEFSAWKLFEARVAGKEVFVNNGQALEGAYEQEW</sequence>
<dbReference type="InterPro" id="IPR050458">
    <property type="entry name" value="LolB"/>
</dbReference>
<dbReference type="PANTHER" id="PTHR30634">
    <property type="entry name" value="OUTER MEMBRANE LOLAB LIPOPROTEIN INSERTION APPARATUS"/>
    <property type="match status" value="1"/>
</dbReference>
<feature type="domain" description="WGR" evidence="1">
    <location>
        <begin position="1"/>
        <end position="78"/>
    </location>
</feature>
<gene>
    <name evidence="2" type="ORF">FRC96_11420</name>
</gene>
<reference evidence="2 3" key="1">
    <citation type="submission" date="2019-08" db="EMBL/GenBank/DDBJ databases">
        <title>Bradymonadales sp. TMQ2.</title>
        <authorList>
            <person name="Liang Q."/>
        </authorList>
    </citation>
    <scope>NUCLEOTIDE SEQUENCE [LARGE SCALE GENOMIC DNA]</scope>
    <source>
        <strain evidence="2 3">TMQ2</strain>
    </source>
</reference>
<proteinExistence type="predicted"/>
<dbReference type="OrthoDB" id="8859114at2"/>
<dbReference type="SUPFAM" id="SSF142921">
    <property type="entry name" value="WGR domain-like"/>
    <property type="match status" value="1"/>
</dbReference>
<dbReference type="EMBL" id="VOSL01000051">
    <property type="protein sequence ID" value="TXD35278.1"/>
    <property type="molecule type" value="Genomic_DNA"/>
</dbReference>
<dbReference type="Pfam" id="PF05406">
    <property type="entry name" value="WGR"/>
    <property type="match status" value="1"/>
</dbReference>
<dbReference type="PANTHER" id="PTHR30634:SF13">
    <property type="entry name" value="PROTEIN YEHF"/>
    <property type="match status" value="1"/>
</dbReference>
<name>A0A5C6X6J3_9DELT</name>
<evidence type="ECO:0000313" key="3">
    <source>
        <dbReference type="Proteomes" id="UP000321046"/>
    </source>
</evidence>
<dbReference type="InterPro" id="IPR008893">
    <property type="entry name" value="WGR_domain"/>
</dbReference>
<comment type="caution">
    <text evidence="2">The sequence shown here is derived from an EMBL/GenBank/DDBJ whole genome shotgun (WGS) entry which is preliminary data.</text>
</comment>
<dbReference type="SMART" id="SM00773">
    <property type="entry name" value="WGR"/>
    <property type="match status" value="1"/>
</dbReference>
<dbReference type="AlphaFoldDB" id="A0A5C6X6J3"/>
<protein>
    <submittedName>
        <fullName evidence="2">WGR domain-containing protein</fullName>
    </submittedName>
</protein>
<dbReference type="Gene3D" id="2.20.140.10">
    <property type="entry name" value="WGR domain"/>
    <property type="match status" value="1"/>
</dbReference>
<organism evidence="2 3">
    <name type="scientific">Lujinxingia vulgaris</name>
    <dbReference type="NCBI Taxonomy" id="2600176"/>
    <lineage>
        <taxon>Bacteria</taxon>
        <taxon>Deltaproteobacteria</taxon>
        <taxon>Bradymonadales</taxon>
        <taxon>Lujinxingiaceae</taxon>
        <taxon>Lujinxingia</taxon>
    </lineage>
</organism>
<accession>A0A5C6X6J3</accession>
<dbReference type="InterPro" id="IPR036930">
    <property type="entry name" value="WGR_dom_sf"/>
</dbReference>
<dbReference type="RefSeq" id="WP_146974623.1">
    <property type="nucleotide sequence ID" value="NZ_VOSL01000051.1"/>
</dbReference>
<dbReference type="CDD" id="cd07996">
    <property type="entry name" value="WGR_MMR_like"/>
    <property type="match status" value="1"/>
</dbReference>